<comment type="caution">
    <text evidence="1">The sequence shown here is derived from an EMBL/GenBank/DDBJ whole genome shotgun (WGS) entry which is preliminary data.</text>
</comment>
<keyword evidence="2" id="KW-1185">Reference proteome</keyword>
<name>A0A0R1WLQ2_9LACO</name>
<proteinExistence type="predicted"/>
<dbReference type="EMBL" id="AZGD01000090">
    <property type="protein sequence ID" value="KRM18770.1"/>
    <property type="molecule type" value="Genomic_DNA"/>
</dbReference>
<dbReference type="PATRIC" id="fig|1423755.3.peg.606"/>
<sequence>MMERINENGSITFFPETVDEEQNVHSLSTTGRLLAYNDELKKNLKNGIKFTDILDKLIETDDPYELLDAVTALSTYQLNSSYLVFPQQYSQSDYYLIFLNRLLQLHENEKVVIQSSDRNDELYHEFPGINHQGYFVFRLEDGFEGGAYYTEKKTGEVLFYINFNQKLLHFNSSAITNLLVVKYGAMFNYKVVKELESYLVNLGNYFKEDFGFEVDFNIMDASNNAYYKFTKQEIPQDALDKLFIAASKENFMLVTDLNDDAILKLDNNVELIITDRPVEQEKTGFNWGMSIQDQNEKVAWFDLLFKYSFLKDWYLNNLKELEIEVNQLYF</sequence>
<accession>A0A0R1WLQ2</accession>
<organism evidence="1 2">
    <name type="scientific">Ligilactobacillus hayakitensis DSM 18933 = JCM 14209</name>
    <dbReference type="NCBI Taxonomy" id="1423755"/>
    <lineage>
        <taxon>Bacteria</taxon>
        <taxon>Bacillati</taxon>
        <taxon>Bacillota</taxon>
        <taxon>Bacilli</taxon>
        <taxon>Lactobacillales</taxon>
        <taxon>Lactobacillaceae</taxon>
        <taxon>Ligilactobacillus</taxon>
    </lineage>
</organism>
<evidence type="ECO:0000313" key="2">
    <source>
        <dbReference type="Proteomes" id="UP000051054"/>
    </source>
</evidence>
<reference evidence="1 2" key="1">
    <citation type="journal article" date="2015" name="Genome Announc.">
        <title>Expanding the biotechnology potential of lactobacilli through comparative genomics of 213 strains and associated genera.</title>
        <authorList>
            <person name="Sun Z."/>
            <person name="Harris H.M."/>
            <person name="McCann A."/>
            <person name="Guo C."/>
            <person name="Argimon S."/>
            <person name="Zhang W."/>
            <person name="Yang X."/>
            <person name="Jeffery I.B."/>
            <person name="Cooney J.C."/>
            <person name="Kagawa T.F."/>
            <person name="Liu W."/>
            <person name="Song Y."/>
            <person name="Salvetti E."/>
            <person name="Wrobel A."/>
            <person name="Rasinkangas P."/>
            <person name="Parkhill J."/>
            <person name="Rea M.C."/>
            <person name="O'Sullivan O."/>
            <person name="Ritari J."/>
            <person name="Douillard F.P."/>
            <person name="Paul Ross R."/>
            <person name="Yang R."/>
            <person name="Briner A.E."/>
            <person name="Felis G.E."/>
            <person name="de Vos W.M."/>
            <person name="Barrangou R."/>
            <person name="Klaenhammer T.R."/>
            <person name="Caufield P.W."/>
            <person name="Cui Y."/>
            <person name="Zhang H."/>
            <person name="O'Toole P.W."/>
        </authorList>
    </citation>
    <scope>NUCLEOTIDE SEQUENCE [LARGE SCALE GENOMIC DNA]</scope>
    <source>
        <strain evidence="1 2">DSM 18933</strain>
    </source>
</reference>
<dbReference type="AlphaFoldDB" id="A0A0R1WLQ2"/>
<dbReference type="STRING" id="1423755.FC40_GL000553"/>
<dbReference type="Proteomes" id="UP000051054">
    <property type="component" value="Unassembled WGS sequence"/>
</dbReference>
<protein>
    <submittedName>
        <fullName evidence="1">Uncharacterized protein</fullName>
    </submittedName>
</protein>
<dbReference type="RefSeq" id="WP_225349670.1">
    <property type="nucleotide sequence ID" value="NZ_AZGD01000090.1"/>
</dbReference>
<dbReference type="eggNOG" id="ENOG5033W0S">
    <property type="taxonomic scope" value="Bacteria"/>
</dbReference>
<gene>
    <name evidence="1" type="ORF">FC40_GL000553</name>
</gene>
<evidence type="ECO:0000313" key="1">
    <source>
        <dbReference type="EMBL" id="KRM18770.1"/>
    </source>
</evidence>